<feature type="binding site" evidence="13">
    <location>
        <position position="352"/>
    </location>
    <ligand>
        <name>Zn(2+)</name>
        <dbReference type="ChEBI" id="CHEBI:29105"/>
        <note>catalytic</note>
    </ligand>
</feature>
<name>A0A7R9E5H0_9NEOP</name>
<feature type="repeat" description="NHL" evidence="15">
    <location>
        <begin position="141"/>
        <end position="182"/>
    </location>
</feature>
<keyword evidence="4" id="KW-0677">Repeat</keyword>
<feature type="chain" id="PRO_5030690172" description="peptidylamidoglycolate lyase" evidence="16">
    <location>
        <begin position="40"/>
        <end position="379"/>
    </location>
</feature>
<keyword evidence="5 13" id="KW-0862">Zinc</keyword>
<evidence type="ECO:0000256" key="3">
    <source>
        <dbReference type="ARBA" id="ARBA00022729"/>
    </source>
</evidence>
<feature type="repeat" description="NHL" evidence="15">
    <location>
        <begin position="195"/>
        <end position="234"/>
    </location>
</feature>
<feature type="signal peptide" evidence="16">
    <location>
        <begin position="1"/>
        <end position="39"/>
    </location>
</feature>
<feature type="binding site" evidence="12">
    <location>
        <position position="104"/>
    </location>
    <ligand>
        <name>a protein</name>
        <dbReference type="ChEBI" id="CHEBI:16541"/>
    </ligand>
    <ligandPart>
        <name>C-terminal Xaa-(2S)-2-hydroxyglycine residue</name>
        <dbReference type="ChEBI" id="CHEBI:142768"/>
    </ligandPart>
</feature>
<dbReference type="GO" id="GO:0005576">
    <property type="term" value="C:extracellular region"/>
    <property type="evidence" value="ECO:0007669"/>
    <property type="project" value="TreeGrafter"/>
</dbReference>
<feature type="binding site" evidence="12">
    <location>
        <position position="223"/>
    </location>
    <ligand>
        <name>a protein</name>
        <dbReference type="ChEBI" id="CHEBI:16541"/>
    </ligand>
    <ligandPart>
        <name>C-terminal Xaa-(2S)-2-hydroxyglycine residue</name>
        <dbReference type="ChEBI" id="CHEBI:142768"/>
    </ligandPart>
</feature>
<dbReference type="PANTHER" id="PTHR10680:SF37">
    <property type="entry name" value="PEPTIDYL-ALPHA-HYDROXYGLYCINE ALPHA-AMIDATING LYASE 2"/>
    <property type="match status" value="1"/>
</dbReference>
<comment type="similarity">
    <text evidence="11">Belongs to the peptidyl-alpha-hydroxyglycine alpha-amidating lyase family.</text>
</comment>
<dbReference type="InterPro" id="IPR001258">
    <property type="entry name" value="NHL_repeat"/>
</dbReference>
<evidence type="ECO:0000256" key="4">
    <source>
        <dbReference type="ARBA" id="ARBA00022737"/>
    </source>
</evidence>
<keyword evidence="3 16" id="KW-0732">Signal</keyword>
<evidence type="ECO:0000256" key="9">
    <source>
        <dbReference type="ARBA" id="ARBA00050393"/>
    </source>
</evidence>
<dbReference type="AlphaFoldDB" id="A0A7R9E5H0"/>
<evidence type="ECO:0000256" key="12">
    <source>
        <dbReference type="PIRSR" id="PIRSR600720-1"/>
    </source>
</evidence>
<dbReference type="Gene3D" id="2.120.10.30">
    <property type="entry name" value="TolB, C-terminal domain"/>
    <property type="match status" value="1"/>
</dbReference>
<dbReference type="GO" id="GO:0016020">
    <property type="term" value="C:membrane"/>
    <property type="evidence" value="ECO:0007669"/>
    <property type="project" value="InterPro"/>
</dbReference>
<dbReference type="GO" id="GO:0004598">
    <property type="term" value="F:peptidylamidoglycolate lyase activity"/>
    <property type="evidence" value="ECO:0007669"/>
    <property type="project" value="UniProtKB-EC"/>
</dbReference>
<dbReference type="CDD" id="cd14958">
    <property type="entry name" value="NHL_PAL_like"/>
    <property type="match status" value="1"/>
</dbReference>
<keyword evidence="2 13" id="KW-0479">Metal-binding</keyword>
<feature type="disulfide bond" evidence="14">
    <location>
        <begin position="266"/>
        <end position="277"/>
    </location>
</feature>
<keyword evidence="13" id="KW-0106">Calcium</keyword>
<dbReference type="PRINTS" id="PR00790">
    <property type="entry name" value="PAMONOXGNASE"/>
</dbReference>
<evidence type="ECO:0000256" key="5">
    <source>
        <dbReference type="ARBA" id="ARBA00022833"/>
    </source>
</evidence>
<dbReference type="GO" id="GO:0046872">
    <property type="term" value="F:metal ion binding"/>
    <property type="evidence" value="ECO:0007669"/>
    <property type="project" value="UniProtKB-KW"/>
</dbReference>
<protein>
    <recommendedName>
        <fullName evidence="1">peptidylamidoglycolate lyase</fullName>
        <ecNumber evidence="1">4.3.2.5</ecNumber>
    </recommendedName>
</protein>
<dbReference type="GO" id="GO:0006518">
    <property type="term" value="P:peptide metabolic process"/>
    <property type="evidence" value="ECO:0007669"/>
    <property type="project" value="InterPro"/>
</dbReference>
<comment type="function">
    <text evidence="10">Peptidyl-alpha-hydroxylglycine alpha-amidating lyase that catalyzes an essential reaction in C-terminal alpha-amidation of peptides. Mediates the dismutation of the unstable peptidyl(2-hydroxyglycine) intermediate to glyoxylate and the corresponding desglycine peptide amide. C-terminal amidation of peptides such as neuropeptides is essential for full biological activity.</text>
</comment>
<dbReference type="InterPro" id="IPR011042">
    <property type="entry name" value="6-blade_b-propeller_TolB-like"/>
</dbReference>
<sequence>MPPCDVTVYVTPAPPPNMAAPVLWLAAAALLSTVCEARALQDLNEVFYSEIRDLLNRHTVRQSNEVSPPLRPREVPDWPASLPHLGQVSGVSVDPSGQPVIFHRGPRVWDHSSFNESNHYQHGTEGPIPVDTVLTLDATRGTVINSWGRGLFYMPHGITVCPRGSVWLTDVALHQVFKFRPGRTTPTLVLGRRFEPGSGLRHLCQPTAVAVASTGDFFVADGYCNSRVLMFSAQGSLLRVLPQPPEFLSLQVPHSLTLLEPLDLLCIADRENMRVACPRAGLQGYEARKPPAVTIQEPDLGRVFGVAASGNFVFAVNGPTSPIIPVRGFTLDPKAEAIIDHWGPASGFNKPHAMAVSPNGTALYIVEIGPNKVWKFDLV</sequence>
<evidence type="ECO:0000256" key="7">
    <source>
        <dbReference type="ARBA" id="ARBA00023180"/>
    </source>
</evidence>
<organism evidence="17">
    <name type="scientific">Timema monikensis</name>
    <dbReference type="NCBI Taxonomy" id="170555"/>
    <lineage>
        <taxon>Eukaryota</taxon>
        <taxon>Metazoa</taxon>
        <taxon>Ecdysozoa</taxon>
        <taxon>Arthropoda</taxon>
        <taxon>Hexapoda</taxon>
        <taxon>Insecta</taxon>
        <taxon>Pterygota</taxon>
        <taxon>Neoptera</taxon>
        <taxon>Polyneoptera</taxon>
        <taxon>Phasmatodea</taxon>
        <taxon>Timematodea</taxon>
        <taxon>Timematoidea</taxon>
        <taxon>Timematidae</taxon>
        <taxon>Timema</taxon>
    </lineage>
</organism>
<accession>A0A7R9E5H0</accession>
<feature type="binding site" evidence="13">
    <location>
        <position position="91"/>
    </location>
    <ligand>
        <name>Ca(2+)</name>
        <dbReference type="ChEBI" id="CHEBI:29108"/>
        <note>structural</note>
    </ligand>
</feature>
<keyword evidence="6 14" id="KW-1015">Disulfide bond</keyword>
<dbReference type="EMBL" id="OB793284">
    <property type="protein sequence ID" value="CAD7426830.1"/>
    <property type="molecule type" value="Genomic_DNA"/>
</dbReference>
<evidence type="ECO:0000256" key="2">
    <source>
        <dbReference type="ARBA" id="ARBA00022723"/>
    </source>
</evidence>
<dbReference type="SUPFAM" id="SSF101898">
    <property type="entry name" value="NHL repeat"/>
    <property type="match status" value="1"/>
</dbReference>
<dbReference type="Pfam" id="PF01436">
    <property type="entry name" value="NHL"/>
    <property type="match status" value="2"/>
</dbReference>
<dbReference type="EC" id="4.3.2.5" evidence="1"/>
<comment type="cofactor">
    <cofactor evidence="13">
        <name>Zn(2+)</name>
        <dbReference type="ChEBI" id="CHEBI:29105"/>
    </cofactor>
    <text evidence="13">Binds one Zn(2+) ion per subunit.</text>
</comment>
<feature type="binding site" evidence="13">
    <location>
        <position position="254"/>
    </location>
    <ligand>
        <name>Zn(2+)</name>
        <dbReference type="ChEBI" id="CHEBI:29105"/>
        <note>catalytic</note>
    </ligand>
</feature>
<gene>
    <name evidence="17" type="ORF">TMSB3V08_LOCUS3701</name>
</gene>
<evidence type="ECO:0000256" key="11">
    <source>
        <dbReference type="ARBA" id="ARBA00061296"/>
    </source>
</evidence>
<evidence type="ECO:0000256" key="15">
    <source>
        <dbReference type="PROSITE-ProRule" id="PRU00504"/>
    </source>
</evidence>
<keyword evidence="8" id="KW-0456">Lyase</keyword>
<feature type="binding site" evidence="12">
    <location>
        <position position="270"/>
    </location>
    <ligand>
        <name>a protein</name>
        <dbReference type="ChEBI" id="CHEBI:16541"/>
    </ligand>
    <ligandPart>
        <name>C-terminal Xaa-(2S)-2-hydroxyglycine residue</name>
        <dbReference type="ChEBI" id="CHEBI:142768"/>
    </ligandPart>
</feature>
<evidence type="ECO:0000256" key="8">
    <source>
        <dbReference type="ARBA" id="ARBA00023239"/>
    </source>
</evidence>
<dbReference type="PANTHER" id="PTHR10680">
    <property type="entry name" value="PEPTIDYL-GLYCINE ALPHA-AMIDATING MONOOXYGENASE"/>
    <property type="match status" value="1"/>
</dbReference>
<evidence type="ECO:0000256" key="10">
    <source>
        <dbReference type="ARBA" id="ARBA00057118"/>
    </source>
</evidence>
<evidence type="ECO:0000256" key="14">
    <source>
        <dbReference type="PIRSR" id="PIRSR600720-3"/>
    </source>
</evidence>
<evidence type="ECO:0000256" key="1">
    <source>
        <dbReference type="ARBA" id="ARBA00012343"/>
    </source>
</evidence>
<feature type="binding site" evidence="13">
    <location>
        <position position="156"/>
    </location>
    <ligand>
        <name>Zn(2+)</name>
        <dbReference type="ChEBI" id="CHEBI:29105"/>
        <note>catalytic</note>
    </ligand>
</feature>
<evidence type="ECO:0000313" key="17">
    <source>
        <dbReference type="EMBL" id="CAD7426830.1"/>
    </source>
</evidence>
<reference evidence="17" key="1">
    <citation type="submission" date="2020-11" db="EMBL/GenBank/DDBJ databases">
        <authorList>
            <person name="Tran Van P."/>
        </authorList>
    </citation>
    <scope>NUCLEOTIDE SEQUENCE</scope>
</reference>
<keyword evidence="7" id="KW-0325">Glycoprotein</keyword>
<dbReference type="PROSITE" id="PS51125">
    <property type="entry name" value="NHL"/>
    <property type="match status" value="2"/>
</dbReference>
<evidence type="ECO:0000256" key="6">
    <source>
        <dbReference type="ARBA" id="ARBA00023157"/>
    </source>
</evidence>
<dbReference type="InterPro" id="IPR000720">
    <property type="entry name" value="PHM/PAL"/>
</dbReference>
<evidence type="ECO:0000256" key="16">
    <source>
        <dbReference type="SAM" id="SignalP"/>
    </source>
</evidence>
<comment type="catalytic activity">
    <reaction evidence="9">
        <text>a [peptide]-C-terminal (2S)-2-hydroxyglycine = a [peptide]-C-terminal amide + glyoxylate</text>
        <dbReference type="Rhea" id="RHEA:20924"/>
        <dbReference type="Rhea" id="RHEA-COMP:13485"/>
        <dbReference type="Rhea" id="RHEA-COMP:15321"/>
        <dbReference type="ChEBI" id="CHEBI:36655"/>
        <dbReference type="ChEBI" id="CHEBI:137001"/>
        <dbReference type="ChEBI" id="CHEBI:142768"/>
        <dbReference type="EC" id="4.3.2.5"/>
    </reaction>
    <physiologicalReaction direction="left-to-right" evidence="9">
        <dbReference type="Rhea" id="RHEA:20925"/>
    </physiologicalReaction>
</comment>
<feature type="disulfide bond" evidence="14">
    <location>
        <begin position="204"/>
        <end position="224"/>
    </location>
</feature>
<evidence type="ECO:0000256" key="13">
    <source>
        <dbReference type="PIRSR" id="PIRSR600720-2"/>
    </source>
</evidence>
<proteinExistence type="inferred from homology"/>
<dbReference type="FunFam" id="2.120.10.30:FF:000054">
    <property type="entry name" value="Peptidyl-alpha-hydroxyglycine alpha-amidating lyase 1"/>
    <property type="match status" value="1"/>
</dbReference>